<keyword evidence="17" id="KW-1185">Reference proteome</keyword>
<dbReference type="GO" id="GO:0098609">
    <property type="term" value="P:cell-cell adhesion"/>
    <property type="evidence" value="ECO:0007669"/>
    <property type="project" value="InterPro"/>
</dbReference>
<dbReference type="AlphaFoldDB" id="A0A370TH40"/>
<protein>
    <recommendedName>
        <fullName evidence="5">Vezatin</fullName>
    </recommendedName>
</protein>
<feature type="domain" description="Myosin-binding" evidence="15">
    <location>
        <begin position="151"/>
        <end position="431"/>
    </location>
</feature>
<dbReference type="EMBL" id="NPIC01000007">
    <property type="protein sequence ID" value="RDL34516.1"/>
    <property type="molecule type" value="Genomic_DNA"/>
</dbReference>
<evidence type="ECO:0000256" key="9">
    <source>
        <dbReference type="ARBA" id="ARBA00022989"/>
    </source>
</evidence>
<evidence type="ECO:0000313" key="16">
    <source>
        <dbReference type="EMBL" id="RDL34516.1"/>
    </source>
</evidence>
<gene>
    <name evidence="16" type="ORF">BP5553_07644</name>
</gene>
<keyword evidence="10" id="KW-0175">Coiled coil</keyword>
<keyword evidence="8" id="KW-0965">Cell junction</keyword>
<evidence type="ECO:0000256" key="1">
    <source>
        <dbReference type="ARBA" id="ARBA00004123"/>
    </source>
</evidence>
<dbReference type="RefSeq" id="XP_031867498.1">
    <property type="nucleotide sequence ID" value="XM_032016267.1"/>
</dbReference>
<dbReference type="GO" id="GO:0005634">
    <property type="term" value="C:nucleus"/>
    <property type="evidence" value="ECO:0007669"/>
    <property type="project" value="UniProtKB-SubCell"/>
</dbReference>
<dbReference type="OrthoDB" id="21151at2759"/>
<feature type="transmembrane region" description="Helical" evidence="14">
    <location>
        <begin position="173"/>
        <end position="192"/>
    </location>
</feature>
<sequence length="609" mass="68184">MESVVFEDSPLANYLEGEGGEELSGITSKGQETPSRTSSPSFAPRGRPRARLEFRNNLPPPLRLGTPHKNAVAIIRNSCSKVLSSRLGRPDNSRFLEHFRYIIVASQLLNPHPYFGQPGHRKSKDATLQPPDVPQLVALTPTGALLTATFAFALAWLIHWARGGRGSAWAKGRIAIFLIILALLAAVLFAYMRRQWLQYLRHQILSRISEFVTKSQELDAAVGGALSLVQEVELVSRGYRISSPLPPVSRLDERSQTRRCARLRKQLRFCFAGVIPRYNQAYEAIKPFAEEMDLEKYYDIYDINDSDVAEAMLGFSETEFDDLESVRVLKILAARFYMSRKVLLCCLMALDAHGGKSDFVRWNMASDQIHGVTSTTSETADRLHQILREEESFSLPATPKIPLTPNRERWRAQLRKLSSLSSGIRGLQAKLHVLREESDKNLNETEDVAELGTTLMMQYESIGIDLKALMQEWEDGKNALASNIDRNERRVSSMSGMLSPTISLGGVTAVEEGGALDALKALNGETLSRSSMDLSSSDAEEVFEAVAVPRPRSTLTREERITKMKGDRAKRDSMKDKAEANTRMLRELESVINMRPRNISSSDRRVTSI</sequence>
<evidence type="ECO:0000256" key="11">
    <source>
        <dbReference type="ARBA" id="ARBA00023136"/>
    </source>
</evidence>
<dbReference type="GO" id="GO:0005886">
    <property type="term" value="C:plasma membrane"/>
    <property type="evidence" value="ECO:0007669"/>
    <property type="project" value="UniProtKB-SubCell"/>
</dbReference>
<evidence type="ECO:0000256" key="12">
    <source>
        <dbReference type="ARBA" id="ARBA00023242"/>
    </source>
</evidence>
<dbReference type="PANTHER" id="PTHR15989:SF5">
    <property type="entry name" value="VEZATIN"/>
    <property type="match status" value="1"/>
</dbReference>
<evidence type="ECO:0000259" key="15">
    <source>
        <dbReference type="Pfam" id="PF12632"/>
    </source>
</evidence>
<evidence type="ECO:0000256" key="3">
    <source>
        <dbReference type="ARBA" id="ARBA00004651"/>
    </source>
</evidence>
<keyword evidence="12" id="KW-0539">Nucleus</keyword>
<comment type="subcellular location">
    <subcellularLocation>
        <location evidence="2">Cell junction</location>
        <location evidence="2">Adherens junction</location>
    </subcellularLocation>
    <subcellularLocation>
        <location evidence="3">Cell membrane</location>
        <topology evidence="3">Multi-pass membrane protein</topology>
    </subcellularLocation>
    <subcellularLocation>
        <location evidence="1">Nucleus</location>
    </subcellularLocation>
</comment>
<evidence type="ECO:0000256" key="10">
    <source>
        <dbReference type="ARBA" id="ARBA00023054"/>
    </source>
</evidence>
<evidence type="ECO:0000313" key="17">
    <source>
        <dbReference type="Proteomes" id="UP000254866"/>
    </source>
</evidence>
<comment type="similarity">
    <text evidence="4">Belongs to the vezatin family.</text>
</comment>
<organism evidence="16 17">
    <name type="scientific">Venustampulla echinocandica</name>
    <dbReference type="NCBI Taxonomy" id="2656787"/>
    <lineage>
        <taxon>Eukaryota</taxon>
        <taxon>Fungi</taxon>
        <taxon>Dikarya</taxon>
        <taxon>Ascomycota</taxon>
        <taxon>Pezizomycotina</taxon>
        <taxon>Leotiomycetes</taxon>
        <taxon>Helotiales</taxon>
        <taxon>Pleuroascaceae</taxon>
        <taxon>Venustampulla</taxon>
    </lineage>
</organism>
<dbReference type="PANTHER" id="PTHR15989">
    <property type="entry name" value="VEZATIN"/>
    <property type="match status" value="1"/>
</dbReference>
<dbReference type="GeneID" id="43600493"/>
<proteinExistence type="inferred from homology"/>
<accession>A0A370TH40</accession>
<reference evidence="16 17" key="1">
    <citation type="journal article" date="2018" name="IMA Fungus">
        <title>IMA Genome-F 9: Draft genome sequence of Annulohypoxylon stygium, Aspergillus mulundensis, Berkeleyomyces basicola (syn. Thielaviopsis basicola), Ceratocystis smalleyi, two Cercospora beticola strains, Coleophoma cylindrospora, Fusarium fracticaudum, Phialophora cf. hyalina, and Morchella septimelata.</title>
        <authorList>
            <person name="Wingfield B.D."/>
            <person name="Bills G.F."/>
            <person name="Dong Y."/>
            <person name="Huang W."/>
            <person name="Nel W.J."/>
            <person name="Swalarsk-Parry B.S."/>
            <person name="Vaghefi N."/>
            <person name="Wilken P.M."/>
            <person name="An Z."/>
            <person name="de Beer Z.W."/>
            <person name="De Vos L."/>
            <person name="Chen L."/>
            <person name="Duong T.A."/>
            <person name="Gao Y."/>
            <person name="Hammerbacher A."/>
            <person name="Kikkert J.R."/>
            <person name="Li Y."/>
            <person name="Li H."/>
            <person name="Li K."/>
            <person name="Li Q."/>
            <person name="Liu X."/>
            <person name="Ma X."/>
            <person name="Naidoo K."/>
            <person name="Pethybridge S.J."/>
            <person name="Sun J."/>
            <person name="Steenkamp E.T."/>
            <person name="van der Nest M.A."/>
            <person name="van Wyk S."/>
            <person name="Wingfield M.J."/>
            <person name="Xiong C."/>
            <person name="Yue Q."/>
            <person name="Zhang X."/>
        </authorList>
    </citation>
    <scope>NUCLEOTIDE SEQUENCE [LARGE SCALE GENOMIC DNA]</scope>
    <source>
        <strain evidence="16 17">BP 5553</strain>
    </source>
</reference>
<dbReference type="Pfam" id="PF12632">
    <property type="entry name" value="Vezatin"/>
    <property type="match status" value="1"/>
</dbReference>
<name>A0A370TH40_9HELO</name>
<dbReference type="Proteomes" id="UP000254866">
    <property type="component" value="Unassembled WGS sequence"/>
</dbReference>
<evidence type="ECO:0000256" key="2">
    <source>
        <dbReference type="ARBA" id="ARBA00004536"/>
    </source>
</evidence>
<dbReference type="GO" id="GO:0017022">
    <property type="term" value="F:myosin binding"/>
    <property type="evidence" value="ECO:0007669"/>
    <property type="project" value="InterPro"/>
</dbReference>
<dbReference type="InterPro" id="IPR026858">
    <property type="entry name" value="Vezatin"/>
</dbReference>
<keyword evidence="9 14" id="KW-1133">Transmembrane helix</keyword>
<evidence type="ECO:0000256" key="8">
    <source>
        <dbReference type="ARBA" id="ARBA00022949"/>
    </source>
</evidence>
<dbReference type="STRING" id="2656787.A0A370TH40"/>
<feature type="compositionally biased region" description="Polar residues" evidence="13">
    <location>
        <begin position="26"/>
        <end position="41"/>
    </location>
</feature>
<evidence type="ECO:0000256" key="4">
    <source>
        <dbReference type="ARBA" id="ARBA00007245"/>
    </source>
</evidence>
<keyword evidence="6" id="KW-1003">Cell membrane</keyword>
<keyword evidence="7 14" id="KW-0812">Transmembrane</keyword>
<evidence type="ECO:0000256" key="13">
    <source>
        <dbReference type="SAM" id="MobiDB-lite"/>
    </source>
</evidence>
<feature type="transmembrane region" description="Helical" evidence="14">
    <location>
        <begin position="136"/>
        <end position="161"/>
    </location>
</feature>
<feature type="region of interest" description="Disordered" evidence="13">
    <location>
        <begin position="1"/>
        <end position="62"/>
    </location>
</feature>
<evidence type="ECO:0000256" key="7">
    <source>
        <dbReference type="ARBA" id="ARBA00022692"/>
    </source>
</evidence>
<evidence type="ECO:0000256" key="14">
    <source>
        <dbReference type="SAM" id="Phobius"/>
    </source>
</evidence>
<comment type="caution">
    <text evidence="16">The sequence shown here is derived from an EMBL/GenBank/DDBJ whole genome shotgun (WGS) entry which is preliminary data.</text>
</comment>
<keyword evidence="11 14" id="KW-0472">Membrane</keyword>
<evidence type="ECO:0000256" key="5">
    <source>
        <dbReference type="ARBA" id="ARBA00018125"/>
    </source>
</evidence>
<evidence type="ECO:0000256" key="6">
    <source>
        <dbReference type="ARBA" id="ARBA00022475"/>
    </source>
</evidence>
<dbReference type="InterPro" id="IPR026859">
    <property type="entry name" value="Myosin-bd"/>
</dbReference>